<feature type="signal peptide" evidence="1">
    <location>
        <begin position="1"/>
        <end position="25"/>
    </location>
</feature>
<dbReference type="PROSITE" id="PS51257">
    <property type="entry name" value="PROKAR_LIPOPROTEIN"/>
    <property type="match status" value="1"/>
</dbReference>
<keyword evidence="3" id="KW-1185">Reference proteome</keyword>
<keyword evidence="1" id="KW-0732">Signal</keyword>
<evidence type="ECO:0008006" key="4">
    <source>
        <dbReference type="Google" id="ProtNLM"/>
    </source>
</evidence>
<evidence type="ECO:0000313" key="3">
    <source>
        <dbReference type="Proteomes" id="UP000502248"/>
    </source>
</evidence>
<organism evidence="2 3">
    <name type="scientific">Cohnella herbarum</name>
    <dbReference type="NCBI Taxonomy" id="2728023"/>
    <lineage>
        <taxon>Bacteria</taxon>
        <taxon>Bacillati</taxon>
        <taxon>Bacillota</taxon>
        <taxon>Bacilli</taxon>
        <taxon>Bacillales</taxon>
        <taxon>Paenibacillaceae</taxon>
        <taxon>Cohnella</taxon>
    </lineage>
</organism>
<protein>
    <recommendedName>
        <fullName evidence="4">Lipoprotein</fullName>
    </recommendedName>
</protein>
<evidence type="ECO:0000256" key="1">
    <source>
        <dbReference type="SAM" id="SignalP"/>
    </source>
</evidence>
<dbReference type="Proteomes" id="UP000502248">
    <property type="component" value="Chromosome"/>
</dbReference>
<evidence type="ECO:0000313" key="2">
    <source>
        <dbReference type="EMBL" id="QJD82092.1"/>
    </source>
</evidence>
<dbReference type="KEGG" id="cheb:HH215_02130"/>
<dbReference type="RefSeq" id="WP_169278397.1">
    <property type="nucleotide sequence ID" value="NZ_CP051680.1"/>
</dbReference>
<dbReference type="AlphaFoldDB" id="A0A7Z2VFJ3"/>
<sequence>MRNIKKLLIIIVAAIILQSCGSRHASTGEAPQYLDESQYSADALEIVKLFNLRIKYVHEQNSEEYLKLFMPNSPITGLPKYKLLTIKPLSDISISEHKRYFMAVVPTEDIFMEKEKVNNQYVFVKWKGTEEDWMIADID</sequence>
<feature type="chain" id="PRO_5031140812" description="Lipoprotein" evidence="1">
    <location>
        <begin position="26"/>
        <end position="139"/>
    </location>
</feature>
<accession>A0A7Z2VFJ3</accession>
<gene>
    <name evidence="2" type="ORF">HH215_02130</name>
</gene>
<proteinExistence type="predicted"/>
<reference evidence="2 3" key="1">
    <citation type="submission" date="2020-04" db="EMBL/GenBank/DDBJ databases">
        <title>Genome sequencing of novel species.</title>
        <authorList>
            <person name="Heo J."/>
            <person name="Kim S.-J."/>
            <person name="Kim J.-S."/>
            <person name="Hong S.-B."/>
            <person name="Kwon S.-W."/>
        </authorList>
    </citation>
    <scope>NUCLEOTIDE SEQUENCE [LARGE SCALE GENOMIC DNA]</scope>
    <source>
        <strain evidence="2 3">MFER-1</strain>
    </source>
</reference>
<name>A0A7Z2VFJ3_9BACL</name>
<dbReference type="EMBL" id="CP051680">
    <property type="protein sequence ID" value="QJD82092.1"/>
    <property type="molecule type" value="Genomic_DNA"/>
</dbReference>